<dbReference type="GO" id="GO:0003677">
    <property type="term" value="F:DNA binding"/>
    <property type="evidence" value="ECO:0007669"/>
    <property type="project" value="UniProtKB-KW"/>
</dbReference>
<dbReference type="EMBL" id="JBHSMI010000013">
    <property type="protein sequence ID" value="MFC5402557.1"/>
    <property type="molecule type" value="Genomic_DNA"/>
</dbReference>
<proteinExistence type="predicted"/>
<dbReference type="Pfam" id="PF06224">
    <property type="entry name" value="AlkZ-like"/>
    <property type="match status" value="1"/>
</dbReference>
<keyword evidence="1" id="KW-0238">DNA-binding</keyword>
<name>A0ABW0HR28_9BACL</name>
<organism evidence="1 2">
    <name type="scientific">Cohnella soli</name>
    <dbReference type="NCBI Taxonomy" id="425005"/>
    <lineage>
        <taxon>Bacteria</taxon>
        <taxon>Bacillati</taxon>
        <taxon>Bacillota</taxon>
        <taxon>Bacilli</taxon>
        <taxon>Bacillales</taxon>
        <taxon>Paenibacillaceae</taxon>
        <taxon>Cohnella</taxon>
    </lineage>
</organism>
<dbReference type="RefSeq" id="WP_378131110.1">
    <property type="nucleotide sequence ID" value="NZ_JBHSMI010000013.1"/>
</dbReference>
<gene>
    <name evidence="1" type="ORF">ACFPOF_07380</name>
</gene>
<dbReference type="PANTHER" id="PTHR38479">
    <property type="entry name" value="LMO0824 PROTEIN"/>
    <property type="match status" value="1"/>
</dbReference>
<dbReference type="Proteomes" id="UP001596113">
    <property type="component" value="Unassembled WGS sequence"/>
</dbReference>
<comment type="caution">
    <text evidence="1">The sequence shown here is derived from an EMBL/GenBank/DDBJ whole genome shotgun (WGS) entry which is preliminary data.</text>
</comment>
<sequence length="376" mass="42315">MTPSTNASIPVLGNRSLNRALLERQLLLRRSPMSPLEATEHLIGLQAQAPTPPYYGLHSRLERFSQTDLSDLIRSRQATRIALMRSTIHLVSARDCLALRPLIQPVLERQYQGNYGRKMPGIDFAELAEAGRALVEERPLTFAELESALTGMAHWAEEDKHALSYAVRTYVPLVQVPPRGLWGESGQATHTSAEAWFGTALDRSRDEEWLVERYLAAYGPASINDFQTWSGLTRMSEVFRRMRPRLTIYKSEEGVELFDLADASLPGEDVPAPVRFIAEFDNLLLSHAQRSRIIAEEYRKKIFTINGIIRSSVLLNGFVAGMWKIERVKGSATLNIELFRPATGQEQDELALEGNRLLDFAAADCTERDIRISVQP</sequence>
<accession>A0ABW0HR28</accession>
<dbReference type="PANTHER" id="PTHR38479:SF2">
    <property type="entry name" value="WINGED HELIX DNA-BINDING DOMAIN-CONTAINING PROTEIN"/>
    <property type="match status" value="1"/>
</dbReference>
<reference evidence="2" key="1">
    <citation type="journal article" date="2019" name="Int. J. Syst. Evol. Microbiol.">
        <title>The Global Catalogue of Microorganisms (GCM) 10K type strain sequencing project: providing services to taxonomists for standard genome sequencing and annotation.</title>
        <authorList>
            <consortium name="The Broad Institute Genomics Platform"/>
            <consortium name="The Broad Institute Genome Sequencing Center for Infectious Disease"/>
            <person name="Wu L."/>
            <person name="Ma J."/>
        </authorList>
    </citation>
    <scope>NUCLEOTIDE SEQUENCE [LARGE SCALE GENOMIC DNA]</scope>
    <source>
        <strain evidence="2">CGMCC 1.18575</strain>
    </source>
</reference>
<dbReference type="InterPro" id="IPR009351">
    <property type="entry name" value="AlkZ-like"/>
</dbReference>
<keyword evidence="2" id="KW-1185">Reference proteome</keyword>
<evidence type="ECO:0000313" key="2">
    <source>
        <dbReference type="Proteomes" id="UP001596113"/>
    </source>
</evidence>
<protein>
    <submittedName>
        <fullName evidence="1">Winged helix DNA-binding domain-containing protein</fullName>
    </submittedName>
</protein>
<evidence type="ECO:0000313" key="1">
    <source>
        <dbReference type="EMBL" id="MFC5402557.1"/>
    </source>
</evidence>